<evidence type="ECO:0000259" key="2">
    <source>
        <dbReference type="PROSITE" id="PS50093"/>
    </source>
</evidence>
<keyword evidence="4" id="KW-1185">Reference proteome</keyword>
<dbReference type="GO" id="GO:0005975">
    <property type="term" value="P:carbohydrate metabolic process"/>
    <property type="evidence" value="ECO:0007669"/>
    <property type="project" value="UniProtKB-ARBA"/>
</dbReference>
<dbReference type="InterPro" id="IPR011041">
    <property type="entry name" value="Quinoprot_gluc/sorb_DH_b-prop"/>
</dbReference>
<dbReference type="Pfam" id="PF18911">
    <property type="entry name" value="PKD_4"/>
    <property type="match status" value="1"/>
</dbReference>
<dbReference type="Gene3D" id="2.60.40.10">
    <property type="entry name" value="Immunoglobulins"/>
    <property type="match status" value="1"/>
</dbReference>
<dbReference type="InterPro" id="IPR000601">
    <property type="entry name" value="PKD_dom"/>
</dbReference>
<dbReference type="Gene3D" id="2.120.10.30">
    <property type="entry name" value="TolB, C-terminal domain"/>
    <property type="match status" value="1"/>
</dbReference>
<organism evidence="3 4">
    <name type="scientific">Saccharopolyspora elongata</name>
    <dbReference type="NCBI Taxonomy" id="2530387"/>
    <lineage>
        <taxon>Bacteria</taxon>
        <taxon>Bacillati</taxon>
        <taxon>Actinomycetota</taxon>
        <taxon>Actinomycetes</taxon>
        <taxon>Pseudonocardiales</taxon>
        <taxon>Pseudonocardiaceae</taxon>
        <taxon>Saccharopolyspora</taxon>
    </lineage>
</organism>
<dbReference type="Pfam" id="PF08310">
    <property type="entry name" value="LGFP"/>
    <property type="match status" value="5"/>
</dbReference>
<dbReference type="Pfam" id="PF07995">
    <property type="entry name" value="GSDH"/>
    <property type="match status" value="1"/>
</dbReference>
<evidence type="ECO:0000313" key="3">
    <source>
        <dbReference type="EMBL" id="TDD41830.1"/>
    </source>
</evidence>
<dbReference type="InterPro" id="IPR011042">
    <property type="entry name" value="6-blade_b-propeller_TolB-like"/>
</dbReference>
<feature type="domain" description="PKD" evidence="2">
    <location>
        <begin position="436"/>
        <end position="486"/>
    </location>
</feature>
<sequence length="941" mass="100936">MITVLARRLRSWLSACCVALLSIGLLAALPARRAEAAVPSGFVLRSQPSGQAAFDLTDFAYLPDGSVLTTGKKGTVAWVAADGRTRTIAALPVEPAQDLGLTGLAVAADYATSRHVYLARSVPGGTGGYLLRLARWTVTGAPEPTGLADEQVLFEFRSPYAVHGMTGIVAADDGTLWVSVGDLSDFTRTDRNALRAMDIDAPNGKVLHVTATGDGVPGNPYYQASNPSSWRSRVYASGFRSPFRLSLDPGTGTPIVGDVGYNAWEEIDLVRPGQNYKWPCWEGNHRTPGYDDLPECASAVNTPPLWEYHHGGGADQGNSVTGGIIYRGESYPEAYRGAYFFGDYTTKKLWTLRFDAQGKLVRAPENPPFGGDIGGPVKFAAAPNGDVVFADIYSGTLRRLSYPQGNSAPVAEAEISTDPATRTVTFDGSRSQDFDGDPLTYRWDFGDGATGSGARTSHTYPDGDRFTARLTVTDPLGASGSVDLLVAPANHSPQLALTTPGGRTFAVGETVSLTARATDAEDGTTPITWTSAEVHCPEEATCHRHPGAGGTGESFQVAFTDHPDSRMEITATTTDSAGVRSSETYAAMPREHLLTLTSNVPAVLQIPAEGGRSSAMVTEGASFDVIAAATATDGVATFAGWTDEVSARSRVLTMGAGDLTLAARYATPIDRRYEAEPELRNLLGQPTGPEITEDGIRYRDYERGRLYWTAQTGVHYVYGGNLAKYLQLGGHGRFGPPTTDELSTSDGVGRYNHFVGVTAGFPASIYWSPGTGSHAVWGAIRQNWAANGWEQGPLGYPTTDEVTTPDGVGRYNHFSKAGSIYWSPGSGAHAIWGAIRVTWSQLGWELGPLGYPTTDELTTPDGVGRYNHFSKAASIYWTPGTGAHEVYGRIRERWSALGWERSYLGYPKTGEFAGSGGRRNDFEHGYVEWRAAIDTTIDRRY</sequence>
<dbReference type="Proteomes" id="UP000294947">
    <property type="component" value="Unassembled WGS sequence"/>
</dbReference>
<dbReference type="OrthoDB" id="159306at2"/>
<dbReference type="PROSITE" id="PS50093">
    <property type="entry name" value="PKD"/>
    <property type="match status" value="1"/>
</dbReference>
<dbReference type="SMART" id="SM00089">
    <property type="entry name" value="PKD"/>
    <property type="match status" value="1"/>
</dbReference>
<dbReference type="EMBL" id="SMKW01000054">
    <property type="protein sequence ID" value="TDD41830.1"/>
    <property type="molecule type" value="Genomic_DNA"/>
</dbReference>
<dbReference type="InterPro" id="IPR013783">
    <property type="entry name" value="Ig-like_fold"/>
</dbReference>
<comment type="caution">
    <text evidence="3">The sequence shown here is derived from an EMBL/GenBank/DDBJ whole genome shotgun (WGS) entry which is preliminary data.</text>
</comment>
<dbReference type="PANTHER" id="PTHR19328">
    <property type="entry name" value="HEDGEHOG-INTERACTING PROTEIN"/>
    <property type="match status" value="1"/>
</dbReference>
<dbReference type="InterPro" id="IPR022409">
    <property type="entry name" value="PKD/Chitinase_dom"/>
</dbReference>
<proteinExistence type="predicted"/>
<dbReference type="InterPro" id="IPR013207">
    <property type="entry name" value="LGFP"/>
</dbReference>
<dbReference type="AlphaFoldDB" id="A0A4R4YCL1"/>
<feature type="signal peptide" evidence="1">
    <location>
        <begin position="1"/>
        <end position="36"/>
    </location>
</feature>
<feature type="chain" id="PRO_5020329481" evidence="1">
    <location>
        <begin position="37"/>
        <end position="941"/>
    </location>
</feature>
<name>A0A4R4YCL1_9PSEU</name>
<evidence type="ECO:0000313" key="4">
    <source>
        <dbReference type="Proteomes" id="UP000294947"/>
    </source>
</evidence>
<accession>A0A4R4YCL1</accession>
<dbReference type="PANTHER" id="PTHR19328:SF13">
    <property type="entry name" value="HIPL1 PROTEIN"/>
    <property type="match status" value="1"/>
</dbReference>
<gene>
    <name evidence="3" type="ORF">E1288_31495</name>
</gene>
<dbReference type="CDD" id="cd00146">
    <property type="entry name" value="PKD"/>
    <property type="match status" value="1"/>
</dbReference>
<protein>
    <submittedName>
        <fullName evidence="3">PKD domain-containing protein</fullName>
    </submittedName>
</protein>
<dbReference type="SUPFAM" id="SSF50952">
    <property type="entry name" value="Soluble quinoprotein glucose dehydrogenase"/>
    <property type="match status" value="1"/>
</dbReference>
<dbReference type="SUPFAM" id="SSF49299">
    <property type="entry name" value="PKD domain"/>
    <property type="match status" value="1"/>
</dbReference>
<evidence type="ECO:0000256" key="1">
    <source>
        <dbReference type="SAM" id="SignalP"/>
    </source>
</evidence>
<dbReference type="InterPro" id="IPR035986">
    <property type="entry name" value="PKD_dom_sf"/>
</dbReference>
<keyword evidence="1" id="KW-0732">Signal</keyword>
<reference evidence="3 4" key="1">
    <citation type="submission" date="2019-03" db="EMBL/GenBank/DDBJ databases">
        <title>Draft genome sequences of novel Actinobacteria.</title>
        <authorList>
            <person name="Sahin N."/>
            <person name="Ay H."/>
            <person name="Saygin H."/>
        </authorList>
    </citation>
    <scope>NUCLEOTIDE SEQUENCE [LARGE SCALE GENOMIC DNA]</scope>
    <source>
        <strain evidence="3 4">7K502</strain>
    </source>
</reference>
<dbReference type="InterPro" id="IPR012938">
    <property type="entry name" value="Glc/Sorbosone_DH"/>
</dbReference>